<gene>
    <name evidence="4" type="ORF">VO56_00485</name>
</gene>
<accession>A0A0D5ZJC2</accession>
<dbReference type="PATRIC" id="fig|29556.3.peg.96"/>
<organism evidence="5">
    <name type="scientific">Mycoplasmopsis gallinacea</name>
    <dbReference type="NCBI Taxonomy" id="29556"/>
    <lineage>
        <taxon>Bacteria</taxon>
        <taxon>Bacillati</taxon>
        <taxon>Mycoplasmatota</taxon>
        <taxon>Mycoplasmoidales</taxon>
        <taxon>Metamycoplasmataceae</taxon>
        <taxon>Mycoplasmopsis</taxon>
    </lineage>
</organism>
<name>A0A0D5ZJC2_9BACT</name>
<reference evidence="4 5" key="1">
    <citation type="journal article" date="2015" name="Genome Announc.">
        <title>Complete Genome Sequence of Mycoplasma meleagridis, a Possible Emerging Pathogen in Chickens.</title>
        <authorList>
            <person name="Abolnik C."/>
        </authorList>
    </citation>
    <scope>NUCLEOTIDE SEQUENCE [LARGE SCALE GENOMIC DNA]</scope>
    <source>
        <strain evidence="4 5">B2096 8B</strain>
    </source>
</reference>
<keyword evidence="3" id="KW-0472">Membrane</keyword>
<feature type="transmembrane region" description="Helical" evidence="3">
    <location>
        <begin position="37"/>
        <end position="56"/>
    </location>
</feature>
<sequence>MSQNLFKFAPNKQRNNIRYQVEKSGFLRRFFRSKINIILITILLLMLLFAFISLFFTNDHFTKNEHDFEISRLVKPIFSSNQDYYLANNNSSISNEIINNLKQHKINYKIEVIPFNRIIFNHREYLEKTGFNHWLILGTDAQGKDVLINSFQLFCISVSIAIAIFILEFFFGFYLGSYLAFSESFFIKNLIKGFNLFISLPDILTILIALLIFQNKLAVYIVIFITGTIRISYWSYNYTLEFIGQDILKNMLYIHGNKLRVINKYIFKNIIGKLLVLFARRINYIIFFIATIHFYGYHFDNNVAVLFQKNWEYRAINWAQIVFPALYLTTFFITFQFLTIKIDLYLDPKNS</sequence>
<evidence type="ECO:0000256" key="2">
    <source>
        <dbReference type="ARBA" id="ARBA00022448"/>
    </source>
</evidence>
<keyword evidence="2" id="KW-0813">Transport</keyword>
<evidence type="ECO:0000313" key="4">
    <source>
        <dbReference type="EMBL" id="AKA49760.1"/>
    </source>
</evidence>
<comment type="subcellular location">
    <subcellularLocation>
        <location evidence="1">Cell membrane</location>
        <topology evidence="1">Multi-pass membrane protein</topology>
    </subcellularLocation>
</comment>
<feature type="transmembrane region" description="Helical" evidence="3">
    <location>
        <begin position="274"/>
        <end position="295"/>
    </location>
</feature>
<feature type="transmembrane region" description="Helical" evidence="3">
    <location>
        <begin position="218"/>
        <end position="236"/>
    </location>
</feature>
<dbReference type="KEGG" id="mgb:VO56_00485"/>
<dbReference type="EMBL" id="CP011021">
    <property type="protein sequence ID" value="AKA49760.1"/>
    <property type="molecule type" value="Genomic_DNA"/>
</dbReference>
<dbReference type="PANTHER" id="PTHR43386:SF1">
    <property type="entry name" value="D,D-DIPEPTIDE TRANSPORT SYSTEM PERMEASE PROTEIN DDPC-RELATED"/>
    <property type="match status" value="1"/>
</dbReference>
<feature type="transmembrane region" description="Helical" evidence="3">
    <location>
        <begin position="193"/>
        <end position="212"/>
    </location>
</feature>
<dbReference type="AlphaFoldDB" id="A0A0D5ZJC2"/>
<dbReference type="InterPro" id="IPR050366">
    <property type="entry name" value="BP-dependent_transpt_permease"/>
</dbReference>
<feature type="transmembrane region" description="Helical" evidence="3">
    <location>
        <begin position="151"/>
        <end position="181"/>
    </location>
</feature>
<feature type="transmembrane region" description="Helical" evidence="3">
    <location>
        <begin position="315"/>
        <end position="340"/>
    </location>
</feature>
<protein>
    <submittedName>
        <fullName evidence="4">Uncharacterized protein</fullName>
    </submittedName>
</protein>
<dbReference type="GO" id="GO:0005886">
    <property type="term" value="C:plasma membrane"/>
    <property type="evidence" value="ECO:0007669"/>
    <property type="project" value="UniProtKB-SubCell"/>
</dbReference>
<keyword evidence="3" id="KW-0812">Transmembrane</keyword>
<dbReference type="HOGENOM" id="CLU_789452_0_0_14"/>
<dbReference type="PANTHER" id="PTHR43386">
    <property type="entry name" value="OLIGOPEPTIDE TRANSPORT SYSTEM PERMEASE PROTEIN APPC"/>
    <property type="match status" value="1"/>
</dbReference>
<evidence type="ECO:0000313" key="5">
    <source>
        <dbReference type="Proteomes" id="UP000032722"/>
    </source>
</evidence>
<dbReference type="Proteomes" id="UP000032722">
    <property type="component" value="Chromosome"/>
</dbReference>
<evidence type="ECO:0000256" key="3">
    <source>
        <dbReference type="SAM" id="Phobius"/>
    </source>
</evidence>
<evidence type="ECO:0000256" key="1">
    <source>
        <dbReference type="ARBA" id="ARBA00004651"/>
    </source>
</evidence>
<keyword evidence="3" id="KW-1133">Transmembrane helix</keyword>
<proteinExistence type="predicted"/>